<evidence type="ECO:0000256" key="1">
    <source>
        <dbReference type="SAM" id="Phobius"/>
    </source>
</evidence>
<keyword evidence="1" id="KW-1133">Transmembrane helix</keyword>
<dbReference type="PANTHER" id="PTHR33237">
    <property type="entry name" value="F2P16.13 PROTEIN-RELATED"/>
    <property type="match status" value="1"/>
</dbReference>
<sequence length="241" mass="25251">MARMMLGGGAGFLSHGSSSSLQRLLLAGGTWWSMMGVFVAAGMSMFLVCALVSMVLALCAAHGGSSVDGTESECSFHEEAAAAPDPTTPDRKLGHNAASSSLNASLSKMSSFRKSSFRKMDCKQVDVVEHAVGSVKCKSADQTLYVVEKSETEQKPPQLLAAAEAELSADSDDGGGSAAAAAAAAPAAPAVWQRAILRGNRCAPLAFSGLILYDEQGRPLRNFNTDREQSFQTHCRSQTIS</sequence>
<keyword evidence="3" id="KW-1185">Reference proteome</keyword>
<keyword evidence="1" id="KW-0812">Transmembrane</keyword>
<proteinExistence type="predicted"/>
<evidence type="ECO:0000313" key="3">
    <source>
        <dbReference type="Proteomes" id="UP001497522"/>
    </source>
</evidence>
<dbReference type="EMBL" id="OZ023720">
    <property type="protein sequence ID" value="CAK9869687.1"/>
    <property type="molecule type" value="Genomic_DNA"/>
</dbReference>
<gene>
    <name evidence="2" type="ORF">CSSPJE1EN2_LOCUS12445</name>
</gene>
<protein>
    <submittedName>
        <fullName evidence="2">Uncharacterized protein</fullName>
    </submittedName>
</protein>
<name>A0ABP1B3L6_9BRYO</name>
<organism evidence="2 3">
    <name type="scientific">Sphagnum jensenii</name>
    <dbReference type="NCBI Taxonomy" id="128206"/>
    <lineage>
        <taxon>Eukaryota</taxon>
        <taxon>Viridiplantae</taxon>
        <taxon>Streptophyta</taxon>
        <taxon>Embryophyta</taxon>
        <taxon>Bryophyta</taxon>
        <taxon>Sphagnophytina</taxon>
        <taxon>Sphagnopsida</taxon>
        <taxon>Sphagnales</taxon>
        <taxon>Sphagnaceae</taxon>
        <taxon>Sphagnum</taxon>
    </lineage>
</organism>
<evidence type="ECO:0000313" key="2">
    <source>
        <dbReference type="EMBL" id="CAK9869687.1"/>
    </source>
</evidence>
<feature type="transmembrane region" description="Helical" evidence="1">
    <location>
        <begin position="34"/>
        <end position="59"/>
    </location>
</feature>
<accession>A0ABP1B3L6</accession>
<dbReference type="Proteomes" id="UP001497522">
    <property type="component" value="Chromosome 19"/>
</dbReference>
<reference evidence="2" key="1">
    <citation type="submission" date="2024-03" db="EMBL/GenBank/DDBJ databases">
        <authorList>
            <consortium name="ELIXIR-Norway"/>
            <consortium name="Elixir Norway"/>
        </authorList>
    </citation>
    <scope>NUCLEOTIDE SEQUENCE</scope>
</reference>
<keyword evidence="1" id="KW-0472">Membrane</keyword>
<dbReference type="PANTHER" id="PTHR33237:SF21">
    <property type="entry name" value="TRANSMEMBRANE PROTEIN"/>
    <property type="match status" value="1"/>
</dbReference>